<dbReference type="GO" id="GO:0016020">
    <property type="term" value="C:membrane"/>
    <property type="evidence" value="ECO:0007669"/>
    <property type="project" value="InterPro"/>
</dbReference>
<keyword evidence="4" id="KW-1185">Reference proteome</keyword>
<keyword evidence="1" id="KW-0472">Membrane</keyword>
<accession>A0A1V6LPW8</accession>
<organism evidence="3 4">
    <name type="scientific">Croceivirga radicis</name>
    <dbReference type="NCBI Taxonomy" id="1929488"/>
    <lineage>
        <taxon>Bacteria</taxon>
        <taxon>Pseudomonadati</taxon>
        <taxon>Bacteroidota</taxon>
        <taxon>Flavobacteriia</taxon>
        <taxon>Flavobacteriales</taxon>
        <taxon>Flavobacteriaceae</taxon>
        <taxon>Croceivirga</taxon>
    </lineage>
</organism>
<dbReference type="PANTHER" id="PTHR34220">
    <property type="entry name" value="SENSOR HISTIDINE KINASE YPDA"/>
    <property type="match status" value="1"/>
</dbReference>
<proteinExistence type="predicted"/>
<evidence type="ECO:0000256" key="1">
    <source>
        <dbReference type="SAM" id="Phobius"/>
    </source>
</evidence>
<sequence length="355" mass="41624">MINWIIKSLNRSHRYTILGFNDRPLFWAACFINTNILMGILYMDLFLEGPFKRFVAIYIGVFCYIMLHYVLMRAYYLYLLNQYPGFNNRTTRIVLLPIVLVIYLLTTLLLDIALDPFLAIEDPLHNKPPISKELLTGTLLILLNVGVYEALQSLIELEKVKQRSFKLEKDHALLKLKSLEEKTNPRFLFNSLNTLLFLMDESHEKSKQFVLDLSYLYQKLLQNSKSNTIPLEHEIEHITIYSRILKERYRESFEMQITGTALADKHIIPLTLFLLLEQIFKTTYKSKNKPLLIRLTIEKDKVVLNHNNLNQETVTPKDDAIALINGRYTALTSQLILQEKKENWYYYSVPLIVPS</sequence>
<dbReference type="PANTHER" id="PTHR34220:SF7">
    <property type="entry name" value="SENSOR HISTIDINE KINASE YPDA"/>
    <property type="match status" value="1"/>
</dbReference>
<dbReference type="Proteomes" id="UP000191680">
    <property type="component" value="Unassembled WGS sequence"/>
</dbReference>
<keyword evidence="1" id="KW-0812">Transmembrane</keyword>
<reference evidence="3 4" key="1">
    <citation type="submission" date="2016-12" db="EMBL/GenBank/DDBJ databases">
        <authorList>
            <person name="Song W.-J."/>
            <person name="Kurnit D.M."/>
        </authorList>
    </citation>
    <scope>NUCLEOTIDE SEQUENCE [LARGE SCALE GENOMIC DNA]</scope>
    <source>
        <strain evidence="3 4">HSG9</strain>
    </source>
</reference>
<evidence type="ECO:0000259" key="2">
    <source>
        <dbReference type="Pfam" id="PF06580"/>
    </source>
</evidence>
<dbReference type="AlphaFoldDB" id="A0A1V6LPW8"/>
<name>A0A1V6LPW8_9FLAO</name>
<protein>
    <recommendedName>
        <fullName evidence="2">Signal transduction histidine kinase internal region domain-containing protein</fullName>
    </recommendedName>
</protein>
<gene>
    <name evidence="3" type="ORF">BUL40_12120</name>
</gene>
<dbReference type="Pfam" id="PF06580">
    <property type="entry name" value="His_kinase"/>
    <property type="match status" value="1"/>
</dbReference>
<dbReference type="EMBL" id="MTBC01000008">
    <property type="protein sequence ID" value="OQD42159.1"/>
    <property type="molecule type" value="Genomic_DNA"/>
</dbReference>
<evidence type="ECO:0000313" key="4">
    <source>
        <dbReference type="Proteomes" id="UP000191680"/>
    </source>
</evidence>
<dbReference type="InterPro" id="IPR010559">
    <property type="entry name" value="Sig_transdc_His_kin_internal"/>
</dbReference>
<dbReference type="InterPro" id="IPR050640">
    <property type="entry name" value="Bact_2-comp_sensor_kinase"/>
</dbReference>
<feature type="transmembrane region" description="Helical" evidence="1">
    <location>
        <begin position="93"/>
        <end position="114"/>
    </location>
</feature>
<dbReference type="GO" id="GO:0000155">
    <property type="term" value="F:phosphorelay sensor kinase activity"/>
    <property type="evidence" value="ECO:0007669"/>
    <property type="project" value="InterPro"/>
</dbReference>
<feature type="transmembrane region" description="Helical" evidence="1">
    <location>
        <begin position="55"/>
        <end position="72"/>
    </location>
</feature>
<feature type="domain" description="Signal transduction histidine kinase internal region" evidence="2">
    <location>
        <begin position="175"/>
        <end position="252"/>
    </location>
</feature>
<feature type="transmembrane region" description="Helical" evidence="1">
    <location>
        <begin position="24"/>
        <end position="43"/>
    </location>
</feature>
<evidence type="ECO:0000313" key="3">
    <source>
        <dbReference type="EMBL" id="OQD42159.1"/>
    </source>
</evidence>
<comment type="caution">
    <text evidence="3">The sequence shown here is derived from an EMBL/GenBank/DDBJ whole genome shotgun (WGS) entry which is preliminary data.</text>
</comment>
<keyword evidence="1" id="KW-1133">Transmembrane helix</keyword>